<accession>A0A2Z5ZFJ3</accession>
<evidence type="ECO:0000313" key="2">
    <source>
        <dbReference type="Proteomes" id="UP000270034"/>
    </source>
</evidence>
<sequence>MPHIIGLHEGLCITHHSCLNPKLFFAGPLCPLLSFTAF</sequence>
<gene>
    <name evidence="1" type="ORF">AcetOrient_orf01174</name>
</gene>
<proteinExistence type="predicted"/>
<organism evidence="1 2">
    <name type="scientific">Acetobacter orientalis</name>
    <dbReference type="NCBI Taxonomy" id="146474"/>
    <lineage>
        <taxon>Bacteria</taxon>
        <taxon>Pseudomonadati</taxon>
        <taxon>Pseudomonadota</taxon>
        <taxon>Alphaproteobacteria</taxon>
        <taxon>Acetobacterales</taxon>
        <taxon>Acetobacteraceae</taxon>
        <taxon>Acetobacter</taxon>
    </lineage>
</organism>
<dbReference type="KEGG" id="aot:AcetOri_orf01174"/>
<name>A0A2Z5ZFJ3_9PROT</name>
<protein>
    <submittedName>
        <fullName evidence="1">Uncharacterized protein</fullName>
    </submittedName>
</protein>
<dbReference type="Proteomes" id="UP000270034">
    <property type="component" value="Chromosome"/>
</dbReference>
<dbReference type="EMBL" id="AP018515">
    <property type="protein sequence ID" value="BBC79155.1"/>
    <property type="molecule type" value="Genomic_DNA"/>
</dbReference>
<evidence type="ECO:0000313" key="1">
    <source>
        <dbReference type="EMBL" id="BBC79155.1"/>
    </source>
</evidence>
<reference evidence="1 2" key="1">
    <citation type="submission" date="2018-02" db="EMBL/GenBank/DDBJ databases">
        <title>Acetobacter orientalis genome.</title>
        <authorList>
            <person name="Nakashima N."/>
            <person name="Tamura T."/>
        </authorList>
    </citation>
    <scope>NUCLEOTIDE SEQUENCE [LARGE SCALE GENOMIC DNA]</scope>
    <source>
        <strain evidence="1 2">FAN1</strain>
    </source>
</reference>
<dbReference type="AlphaFoldDB" id="A0A2Z5ZFJ3"/>